<protein>
    <submittedName>
        <fullName evidence="2">Uncharacterized protein</fullName>
    </submittedName>
</protein>
<keyword evidence="3" id="KW-1185">Reference proteome</keyword>
<feature type="compositionally biased region" description="Pro residues" evidence="1">
    <location>
        <begin position="40"/>
        <end position="60"/>
    </location>
</feature>
<gene>
    <name evidence="2" type="ORF">FIBSPDRAFT_944823</name>
</gene>
<evidence type="ECO:0000313" key="2">
    <source>
        <dbReference type="EMBL" id="KZP31749.1"/>
    </source>
</evidence>
<feature type="compositionally biased region" description="Polar residues" evidence="1">
    <location>
        <begin position="23"/>
        <end position="35"/>
    </location>
</feature>
<name>A0A166UJF5_9AGAM</name>
<feature type="region of interest" description="Disordered" evidence="1">
    <location>
        <begin position="1"/>
        <end position="144"/>
    </location>
</feature>
<feature type="compositionally biased region" description="Basic and acidic residues" evidence="1">
    <location>
        <begin position="114"/>
        <end position="125"/>
    </location>
</feature>
<dbReference type="EMBL" id="KV417488">
    <property type="protein sequence ID" value="KZP31749.1"/>
    <property type="molecule type" value="Genomic_DNA"/>
</dbReference>
<accession>A0A166UJF5</accession>
<sequence>MNHYLGEGYSGARPVPTVDGYLKQQQENSTDSINYDRSLPPTPAAVPSSNAPPPQEPPSNVPASQPPSTHTGTSDKERILAQSKKQTPLEQAQAKKRDGQLVDDPTTGGQVHLEPSKAPKDKETYGKQLDPANMDHAGPALTPPQELERYLRLVVVGAGQEEASRRDAALADVTGRVGATPETDVSLPGVVALAAAAVEADRREAGREVAPLPAPQDAGRLLVLALLETRPPAGRRLVVRRLHLARHRLAPALVHASAAPTPTVTPDVRQLLVGVPAAEVEREDLGTLALVIVLVRFDV</sequence>
<dbReference type="AlphaFoldDB" id="A0A166UJF5"/>
<evidence type="ECO:0000256" key="1">
    <source>
        <dbReference type="SAM" id="MobiDB-lite"/>
    </source>
</evidence>
<dbReference type="Proteomes" id="UP000076532">
    <property type="component" value="Unassembled WGS sequence"/>
</dbReference>
<organism evidence="2 3">
    <name type="scientific">Athelia psychrophila</name>
    <dbReference type="NCBI Taxonomy" id="1759441"/>
    <lineage>
        <taxon>Eukaryota</taxon>
        <taxon>Fungi</taxon>
        <taxon>Dikarya</taxon>
        <taxon>Basidiomycota</taxon>
        <taxon>Agaricomycotina</taxon>
        <taxon>Agaricomycetes</taxon>
        <taxon>Agaricomycetidae</taxon>
        <taxon>Atheliales</taxon>
        <taxon>Atheliaceae</taxon>
        <taxon>Athelia</taxon>
    </lineage>
</organism>
<evidence type="ECO:0000313" key="3">
    <source>
        <dbReference type="Proteomes" id="UP000076532"/>
    </source>
</evidence>
<proteinExistence type="predicted"/>
<reference evidence="2 3" key="1">
    <citation type="journal article" date="2016" name="Mol. Biol. Evol.">
        <title>Comparative Genomics of Early-Diverging Mushroom-Forming Fungi Provides Insights into the Origins of Lignocellulose Decay Capabilities.</title>
        <authorList>
            <person name="Nagy L.G."/>
            <person name="Riley R."/>
            <person name="Tritt A."/>
            <person name="Adam C."/>
            <person name="Daum C."/>
            <person name="Floudas D."/>
            <person name="Sun H."/>
            <person name="Yadav J.S."/>
            <person name="Pangilinan J."/>
            <person name="Larsson K.H."/>
            <person name="Matsuura K."/>
            <person name="Barry K."/>
            <person name="Labutti K."/>
            <person name="Kuo R."/>
            <person name="Ohm R.A."/>
            <person name="Bhattacharya S.S."/>
            <person name="Shirouzu T."/>
            <person name="Yoshinaga Y."/>
            <person name="Martin F.M."/>
            <person name="Grigoriev I.V."/>
            <person name="Hibbett D.S."/>
        </authorList>
    </citation>
    <scope>NUCLEOTIDE SEQUENCE [LARGE SCALE GENOMIC DNA]</scope>
    <source>
        <strain evidence="2 3">CBS 109695</strain>
    </source>
</reference>